<keyword evidence="1" id="KW-0812">Transmembrane</keyword>
<feature type="transmembrane region" description="Helical" evidence="1">
    <location>
        <begin position="59"/>
        <end position="79"/>
    </location>
</feature>
<feature type="transmembrane region" description="Helical" evidence="1">
    <location>
        <begin position="32"/>
        <end position="52"/>
    </location>
</feature>
<organism evidence="2 3">
    <name type="scientific">Acinetobacter higginsii</name>
    <dbReference type="NCBI Taxonomy" id="70347"/>
    <lineage>
        <taxon>Bacteria</taxon>
        <taxon>Pseudomonadati</taxon>
        <taxon>Pseudomonadota</taxon>
        <taxon>Gammaproteobacteria</taxon>
        <taxon>Moraxellales</taxon>
        <taxon>Moraxellaceae</taxon>
        <taxon>Acinetobacter</taxon>
    </lineage>
</organism>
<keyword evidence="1" id="KW-0472">Membrane</keyword>
<dbReference type="Proteomes" id="UP000013084">
    <property type="component" value="Unassembled WGS sequence"/>
</dbReference>
<evidence type="ECO:0000256" key="1">
    <source>
        <dbReference type="SAM" id="Phobius"/>
    </source>
</evidence>
<dbReference type="EMBL" id="APRN01000036">
    <property type="protein sequence ID" value="ENX58521.1"/>
    <property type="molecule type" value="Genomic_DNA"/>
</dbReference>
<reference evidence="2 3" key="1">
    <citation type="submission" date="2013-02" db="EMBL/GenBank/DDBJ databases">
        <title>The Genome Sequence of Acinetobacter sp. CIP 70.18.</title>
        <authorList>
            <consortium name="The Broad Institute Genome Sequencing Platform"/>
            <consortium name="The Broad Institute Genome Sequencing Center for Infectious Disease"/>
            <person name="Cerqueira G."/>
            <person name="Feldgarden M."/>
            <person name="Courvalin P."/>
            <person name="Perichon B."/>
            <person name="Grillot-Courvalin C."/>
            <person name="Clermont D."/>
            <person name="Rocha E."/>
            <person name="Yoon E.-J."/>
            <person name="Nemec A."/>
            <person name="Walker B."/>
            <person name="Young S.K."/>
            <person name="Zeng Q."/>
            <person name="Gargeya S."/>
            <person name="Fitzgerald M."/>
            <person name="Haas B."/>
            <person name="Abouelleil A."/>
            <person name="Alvarado L."/>
            <person name="Arachchi H.M."/>
            <person name="Berlin A.M."/>
            <person name="Chapman S.B."/>
            <person name="Dewar J."/>
            <person name="Goldberg J."/>
            <person name="Griggs A."/>
            <person name="Gujja S."/>
            <person name="Hansen M."/>
            <person name="Howarth C."/>
            <person name="Imamovic A."/>
            <person name="Larimer J."/>
            <person name="McCowan C."/>
            <person name="Murphy C."/>
            <person name="Neiman D."/>
            <person name="Pearson M."/>
            <person name="Priest M."/>
            <person name="Roberts A."/>
            <person name="Saif S."/>
            <person name="Shea T."/>
            <person name="Sisk P."/>
            <person name="Sykes S."/>
            <person name="Wortman J."/>
            <person name="Nusbaum C."/>
            <person name="Birren B."/>
        </authorList>
    </citation>
    <scope>NUCLEOTIDE SEQUENCE [LARGE SCALE GENOMIC DNA]</scope>
    <source>
        <strain evidence="2 3">CIP 70.18</strain>
    </source>
</reference>
<feature type="transmembrane region" description="Helical" evidence="1">
    <location>
        <begin position="141"/>
        <end position="166"/>
    </location>
</feature>
<dbReference type="RefSeq" id="WP_005204431.1">
    <property type="nucleotide sequence ID" value="NZ_KB850072.1"/>
</dbReference>
<comment type="caution">
    <text evidence="2">The sequence shown here is derived from an EMBL/GenBank/DDBJ whole genome shotgun (WGS) entry which is preliminary data.</text>
</comment>
<dbReference type="AlphaFoldDB" id="N9SV04"/>
<gene>
    <name evidence="2" type="ORF">F902_02922</name>
</gene>
<keyword evidence="1" id="KW-1133">Transmembrane helix</keyword>
<feature type="transmembrane region" description="Helical" evidence="1">
    <location>
        <begin position="7"/>
        <end position="26"/>
    </location>
</feature>
<name>N9SV04_9GAMM</name>
<feature type="transmembrane region" description="Helical" evidence="1">
    <location>
        <begin position="85"/>
        <end position="104"/>
    </location>
</feature>
<evidence type="ECO:0000313" key="3">
    <source>
        <dbReference type="Proteomes" id="UP000013084"/>
    </source>
</evidence>
<feature type="transmembrane region" description="Helical" evidence="1">
    <location>
        <begin position="186"/>
        <end position="203"/>
    </location>
</feature>
<dbReference type="OrthoDB" id="9955280at2"/>
<dbReference type="HOGENOM" id="CLU_1280907_0_0_6"/>
<evidence type="ECO:0000313" key="2">
    <source>
        <dbReference type="EMBL" id="ENX58521.1"/>
    </source>
</evidence>
<sequence length="215" mass="25633">MKKYELINKSFLALLIFIVPLSLIYISSNSIFYLFFFLFFGVVFTFLGRASLDRSGQEYFMYVILNAAVLLFFCVFTLILSLKNYAIFIFLPLFVYFILDYIFFEIKLKKILMDFLKEDCLVSDNNYDDFSSDFELKHGKVWGVGLGMFTIVYVIYMFVVGPYFFIFKFKNYFDVDNIVMGWKVGFIVYALVLLLLILWEYTFKRLIFFKRLLSD</sequence>
<keyword evidence="3" id="KW-1185">Reference proteome</keyword>
<dbReference type="PATRIC" id="fig|1217700.3.peg.2844"/>
<proteinExistence type="predicted"/>
<accession>N9SV04</accession>
<protein>
    <submittedName>
        <fullName evidence="2">Uncharacterized protein</fullName>
    </submittedName>
</protein>